<proteinExistence type="predicted"/>
<gene>
    <name evidence="3" type="ORF">B0H16DRAFT_1713625</name>
</gene>
<dbReference type="EMBL" id="JARKIB010000011">
    <property type="protein sequence ID" value="KAJ7775202.1"/>
    <property type="molecule type" value="Genomic_DNA"/>
</dbReference>
<organism evidence="3 4">
    <name type="scientific">Mycena metata</name>
    <dbReference type="NCBI Taxonomy" id="1033252"/>
    <lineage>
        <taxon>Eukaryota</taxon>
        <taxon>Fungi</taxon>
        <taxon>Dikarya</taxon>
        <taxon>Basidiomycota</taxon>
        <taxon>Agaricomycotina</taxon>
        <taxon>Agaricomycetes</taxon>
        <taxon>Agaricomycetidae</taxon>
        <taxon>Agaricales</taxon>
        <taxon>Marasmiineae</taxon>
        <taxon>Mycenaceae</taxon>
        <taxon>Mycena</taxon>
    </lineage>
</organism>
<dbReference type="Proteomes" id="UP001215598">
    <property type="component" value="Unassembled WGS sequence"/>
</dbReference>
<name>A0AAD7NU91_9AGAR</name>
<evidence type="ECO:0000313" key="4">
    <source>
        <dbReference type="Proteomes" id="UP001215598"/>
    </source>
</evidence>
<keyword evidence="2" id="KW-0472">Membrane</keyword>
<evidence type="ECO:0000256" key="1">
    <source>
        <dbReference type="SAM" id="MobiDB-lite"/>
    </source>
</evidence>
<reference evidence="3" key="1">
    <citation type="submission" date="2023-03" db="EMBL/GenBank/DDBJ databases">
        <title>Massive genome expansion in bonnet fungi (Mycena s.s.) driven by repeated elements and novel gene families across ecological guilds.</title>
        <authorList>
            <consortium name="Lawrence Berkeley National Laboratory"/>
            <person name="Harder C.B."/>
            <person name="Miyauchi S."/>
            <person name="Viragh M."/>
            <person name="Kuo A."/>
            <person name="Thoen E."/>
            <person name="Andreopoulos B."/>
            <person name="Lu D."/>
            <person name="Skrede I."/>
            <person name="Drula E."/>
            <person name="Henrissat B."/>
            <person name="Morin E."/>
            <person name="Kohler A."/>
            <person name="Barry K."/>
            <person name="LaButti K."/>
            <person name="Morin E."/>
            <person name="Salamov A."/>
            <person name="Lipzen A."/>
            <person name="Mereny Z."/>
            <person name="Hegedus B."/>
            <person name="Baldrian P."/>
            <person name="Stursova M."/>
            <person name="Weitz H."/>
            <person name="Taylor A."/>
            <person name="Grigoriev I.V."/>
            <person name="Nagy L.G."/>
            <person name="Martin F."/>
            <person name="Kauserud H."/>
        </authorList>
    </citation>
    <scope>NUCLEOTIDE SEQUENCE</scope>
    <source>
        <strain evidence="3">CBHHK182m</strain>
    </source>
</reference>
<keyword evidence="2" id="KW-0812">Transmembrane</keyword>
<comment type="caution">
    <text evidence="3">The sequence shown here is derived from an EMBL/GenBank/DDBJ whole genome shotgun (WGS) entry which is preliminary data.</text>
</comment>
<accession>A0AAD7NU91</accession>
<evidence type="ECO:0000256" key="2">
    <source>
        <dbReference type="SAM" id="Phobius"/>
    </source>
</evidence>
<protein>
    <submittedName>
        <fullName evidence="3">Uncharacterized protein</fullName>
    </submittedName>
</protein>
<sequence>MRPQQQDLSGTPPGDFYEGDDDDDGAIGKRGQRQSHQGSLHDPRRWRKRRRYTLHATRKFDDDTLDSKPPSLRSLTRKAASWRQAYPTLSLLTGLGFLVAPAGLLPSVGGGDRGQ</sequence>
<feature type="transmembrane region" description="Helical" evidence="2">
    <location>
        <begin position="85"/>
        <end position="105"/>
    </location>
</feature>
<dbReference type="AlphaFoldDB" id="A0AAD7NU91"/>
<feature type="region of interest" description="Disordered" evidence="1">
    <location>
        <begin position="1"/>
        <end position="49"/>
    </location>
</feature>
<keyword evidence="2" id="KW-1133">Transmembrane helix</keyword>
<evidence type="ECO:0000313" key="3">
    <source>
        <dbReference type="EMBL" id="KAJ7775202.1"/>
    </source>
</evidence>
<keyword evidence="4" id="KW-1185">Reference proteome</keyword>